<accession>A0AAD3HAI4</accession>
<gene>
    <name evidence="3" type="ORF">CTEN210_12475</name>
</gene>
<dbReference type="Proteomes" id="UP001054902">
    <property type="component" value="Unassembled WGS sequence"/>
</dbReference>
<name>A0AAD3HAI4_9STRA</name>
<comment type="caution">
    <text evidence="3">The sequence shown here is derived from an EMBL/GenBank/DDBJ whole genome shotgun (WGS) entry which is preliminary data.</text>
</comment>
<feature type="compositionally biased region" description="Basic and acidic residues" evidence="2">
    <location>
        <begin position="722"/>
        <end position="736"/>
    </location>
</feature>
<reference evidence="3 4" key="1">
    <citation type="journal article" date="2021" name="Sci. Rep.">
        <title>The genome of the diatom Chaetoceros tenuissimus carries an ancient integrated fragment of an extant virus.</title>
        <authorList>
            <person name="Hongo Y."/>
            <person name="Kimura K."/>
            <person name="Takaki Y."/>
            <person name="Yoshida Y."/>
            <person name="Baba S."/>
            <person name="Kobayashi G."/>
            <person name="Nagasaki K."/>
            <person name="Hano T."/>
            <person name="Tomaru Y."/>
        </authorList>
    </citation>
    <scope>NUCLEOTIDE SEQUENCE [LARGE SCALE GENOMIC DNA]</scope>
    <source>
        <strain evidence="3 4">NIES-3715</strain>
    </source>
</reference>
<evidence type="ECO:0000256" key="1">
    <source>
        <dbReference type="SAM" id="Coils"/>
    </source>
</evidence>
<dbReference type="AlphaFoldDB" id="A0AAD3HAI4"/>
<proteinExistence type="predicted"/>
<dbReference type="EMBL" id="BLLK01000051">
    <property type="protein sequence ID" value="GFH55999.1"/>
    <property type="molecule type" value="Genomic_DNA"/>
</dbReference>
<feature type="compositionally biased region" description="Basic and acidic residues" evidence="2">
    <location>
        <begin position="45"/>
        <end position="71"/>
    </location>
</feature>
<feature type="coiled-coil region" evidence="1">
    <location>
        <begin position="272"/>
        <end position="299"/>
    </location>
</feature>
<feature type="coiled-coil region" evidence="1">
    <location>
        <begin position="510"/>
        <end position="584"/>
    </location>
</feature>
<evidence type="ECO:0000313" key="4">
    <source>
        <dbReference type="Proteomes" id="UP001054902"/>
    </source>
</evidence>
<keyword evidence="4" id="KW-1185">Reference proteome</keyword>
<keyword evidence="1" id="KW-0175">Coiled coil</keyword>
<organism evidence="3 4">
    <name type="scientific">Chaetoceros tenuissimus</name>
    <dbReference type="NCBI Taxonomy" id="426638"/>
    <lineage>
        <taxon>Eukaryota</taxon>
        <taxon>Sar</taxon>
        <taxon>Stramenopiles</taxon>
        <taxon>Ochrophyta</taxon>
        <taxon>Bacillariophyta</taxon>
        <taxon>Coscinodiscophyceae</taxon>
        <taxon>Chaetocerotophycidae</taxon>
        <taxon>Chaetocerotales</taxon>
        <taxon>Chaetocerotaceae</taxon>
        <taxon>Chaetoceros</taxon>
    </lineage>
</organism>
<evidence type="ECO:0000256" key="2">
    <source>
        <dbReference type="SAM" id="MobiDB-lite"/>
    </source>
</evidence>
<sequence length="756" mass="88209">MIGSTTSIVTRQSPIIFLKKKGRNKDALLPAFNRESGEQCLPGYIDDKKTKREKRSKKEVTYMASRSREDQIGPAKKKKQKQENKPFKKIDKASPKQNEDEQKTNTVTIESLQKYYEAKHARLRFQLSDIKDQYEQSEKEQVALQQELETLHIQLDEMSNRMREIIENSVDRSVVEKKAKTISDLESKIATLENTQKTMKSEKESLSLQVEDLNNQIEKLQDKTRVQEDELKKVPKEQLHIQSVESVQSDLSRTQSEKFKLLSLLHARERDLVVMNQKLNSMTKEMSKVKQEVGKQMKEQRNLAEKDMIQMVNIEKKNLRKKIWDVSTQLDTARFKLAKFERQADERYNSAKYEFEEEITSLKQKHRDKVQNLMERLNAEEMFYAKAKMDFTNTLELIQTEFFSNKSFLDAIQKDESNKSRKNFLEEVTSARSTKMLNDLERKYSKEISSLEKTLDSERRQNSTRTITLEKKVENLTAAFKKEKKQILDEKNHELEFTKSSFSEEMDKMKTQLQSKISEVTKELNESKESARLEINELKANHIIEMESIKKIAAVEKAKLEEMLAEQNELIMQYKQERRNYKDLAKMMWDITKERLNNDSQRGSKRLERVDLTPSVELRSESKLSKIDKVQLQNEVKIEKGPIEVNVGTDIVGKAELGYGETKMSLPEKKEYTQKADVMPNVEQIKTNPTQSTGLNRKLLHFSRVTVAGPNGDNVVKSLSDVKRSRATQEQKERKQNRSLLFGETSGISRIDRRDL</sequence>
<feature type="region of interest" description="Disordered" evidence="2">
    <location>
        <begin position="37"/>
        <end position="105"/>
    </location>
</feature>
<feature type="coiled-coil region" evidence="1">
    <location>
        <begin position="120"/>
        <end position="230"/>
    </location>
</feature>
<feature type="compositionally biased region" description="Basic and acidic residues" evidence="2">
    <location>
        <begin position="81"/>
        <end position="103"/>
    </location>
</feature>
<evidence type="ECO:0000313" key="3">
    <source>
        <dbReference type="EMBL" id="GFH55999.1"/>
    </source>
</evidence>
<protein>
    <submittedName>
        <fullName evidence="3">Uncharacterized protein</fullName>
    </submittedName>
</protein>
<feature type="region of interest" description="Disordered" evidence="2">
    <location>
        <begin position="722"/>
        <end position="744"/>
    </location>
</feature>